<feature type="compositionally biased region" description="Polar residues" evidence="3">
    <location>
        <begin position="104"/>
        <end position="122"/>
    </location>
</feature>
<feature type="compositionally biased region" description="Polar residues" evidence="3">
    <location>
        <begin position="704"/>
        <end position="733"/>
    </location>
</feature>
<keyword evidence="1 2" id="KW-0694">RNA-binding</keyword>
<feature type="compositionally biased region" description="Polar residues" evidence="3">
    <location>
        <begin position="334"/>
        <end position="343"/>
    </location>
</feature>
<dbReference type="GO" id="GO:0045727">
    <property type="term" value="P:positive regulation of translation"/>
    <property type="evidence" value="ECO:0007669"/>
    <property type="project" value="TreeGrafter"/>
</dbReference>
<dbReference type="InterPro" id="IPR045180">
    <property type="entry name" value="La_dom_prot"/>
</dbReference>
<feature type="compositionally biased region" description="Polar residues" evidence="3">
    <location>
        <begin position="520"/>
        <end position="531"/>
    </location>
</feature>
<feature type="compositionally biased region" description="Basic and acidic residues" evidence="3">
    <location>
        <begin position="251"/>
        <end position="281"/>
    </location>
</feature>
<dbReference type="CDD" id="cd07323">
    <property type="entry name" value="LAM"/>
    <property type="match status" value="1"/>
</dbReference>
<accession>A0AAD6HWS5</accession>
<gene>
    <name evidence="5" type="ORF">N7493_000670</name>
</gene>
<feature type="region of interest" description="Disordered" evidence="3">
    <location>
        <begin position="679"/>
        <end position="733"/>
    </location>
</feature>
<dbReference type="SMART" id="SM00715">
    <property type="entry name" value="LA"/>
    <property type="match status" value="1"/>
</dbReference>
<evidence type="ECO:0000256" key="1">
    <source>
        <dbReference type="ARBA" id="ARBA00022884"/>
    </source>
</evidence>
<feature type="compositionally biased region" description="Basic and acidic residues" evidence="3">
    <location>
        <begin position="171"/>
        <end position="180"/>
    </location>
</feature>
<dbReference type="GO" id="GO:0003677">
    <property type="term" value="F:DNA binding"/>
    <property type="evidence" value="ECO:0007669"/>
    <property type="project" value="UniProtKB-KW"/>
</dbReference>
<dbReference type="Proteomes" id="UP001215712">
    <property type="component" value="Unassembled WGS sequence"/>
</dbReference>
<comment type="caution">
    <text evidence="5">The sequence shown here is derived from an EMBL/GenBank/DDBJ whole genome shotgun (WGS) entry which is preliminary data.</text>
</comment>
<evidence type="ECO:0000256" key="2">
    <source>
        <dbReference type="PROSITE-ProRule" id="PRU00332"/>
    </source>
</evidence>
<dbReference type="AlphaFoldDB" id="A0AAD6HWS5"/>
<feature type="compositionally biased region" description="Basic and acidic residues" evidence="3">
    <location>
        <begin position="124"/>
        <end position="159"/>
    </location>
</feature>
<feature type="compositionally biased region" description="Gly residues" evidence="3">
    <location>
        <begin position="483"/>
        <end position="494"/>
    </location>
</feature>
<evidence type="ECO:0000313" key="5">
    <source>
        <dbReference type="EMBL" id="KAJ5740798.1"/>
    </source>
</evidence>
<evidence type="ECO:0000313" key="6">
    <source>
        <dbReference type="Proteomes" id="UP001215712"/>
    </source>
</evidence>
<feature type="compositionally biased region" description="Basic and acidic residues" evidence="3">
    <location>
        <begin position="410"/>
        <end position="428"/>
    </location>
</feature>
<organism evidence="5 6">
    <name type="scientific">Penicillium malachiteum</name>
    <dbReference type="NCBI Taxonomy" id="1324776"/>
    <lineage>
        <taxon>Eukaryota</taxon>
        <taxon>Fungi</taxon>
        <taxon>Dikarya</taxon>
        <taxon>Ascomycota</taxon>
        <taxon>Pezizomycotina</taxon>
        <taxon>Eurotiomycetes</taxon>
        <taxon>Eurotiomycetidae</taxon>
        <taxon>Eurotiales</taxon>
        <taxon>Aspergillaceae</taxon>
        <taxon>Penicillium</taxon>
    </lineage>
</organism>
<feature type="compositionally biased region" description="Low complexity" evidence="3">
    <location>
        <begin position="85"/>
        <end position="99"/>
    </location>
</feature>
<feature type="compositionally biased region" description="Basic and acidic residues" evidence="3">
    <location>
        <begin position="377"/>
        <end position="395"/>
    </location>
</feature>
<keyword evidence="6" id="KW-1185">Reference proteome</keyword>
<dbReference type="PANTHER" id="PTHR22792:SF132">
    <property type="entry name" value="LA-RELATED PROTEIN 1"/>
    <property type="match status" value="1"/>
</dbReference>
<feature type="compositionally biased region" description="Basic and acidic residues" evidence="3">
    <location>
        <begin position="220"/>
        <end position="231"/>
    </location>
</feature>
<feature type="region of interest" description="Disordered" evidence="3">
    <location>
        <begin position="1"/>
        <end position="533"/>
    </location>
</feature>
<feature type="domain" description="HTH La-type RNA-binding" evidence="4">
    <location>
        <begin position="579"/>
        <end position="673"/>
    </location>
</feature>
<dbReference type="Gene3D" id="1.10.10.10">
    <property type="entry name" value="Winged helix-like DNA-binding domain superfamily/Winged helix DNA-binding domain"/>
    <property type="match status" value="1"/>
</dbReference>
<dbReference type="EMBL" id="JAQJAN010000001">
    <property type="protein sequence ID" value="KAJ5740798.1"/>
    <property type="molecule type" value="Genomic_DNA"/>
</dbReference>
<dbReference type="InterPro" id="IPR036390">
    <property type="entry name" value="WH_DNA-bd_sf"/>
</dbReference>
<feature type="compositionally biased region" description="Polar residues" evidence="3">
    <location>
        <begin position="352"/>
        <end position="373"/>
    </location>
</feature>
<feature type="compositionally biased region" description="Basic and acidic residues" evidence="3">
    <location>
        <begin position="26"/>
        <end position="36"/>
    </location>
</feature>
<feature type="compositionally biased region" description="Low complexity" evidence="3">
    <location>
        <begin position="322"/>
        <end position="333"/>
    </location>
</feature>
<dbReference type="InterPro" id="IPR036388">
    <property type="entry name" value="WH-like_DNA-bd_sf"/>
</dbReference>
<name>A0AAD6HWS5_9EURO</name>
<dbReference type="GO" id="GO:0010494">
    <property type="term" value="C:cytoplasmic stress granule"/>
    <property type="evidence" value="ECO:0007669"/>
    <property type="project" value="TreeGrafter"/>
</dbReference>
<sequence length="1006" mass="110220">MPTFSYAQAAKGVSETPVATKVVSTEPEKTESKPEEQTNNVPAESVPTISEPDTPQETEKAASSVDPEGEFTTVTSKARSKVPHSRTSSPSVRSTTTQSKEGDSSNTSNGTQDASSEKQAQADTKAEKTDKAENSSEETKEKAGKSDKAEKNTPPKELKAAPLPTVNIWQQRKEAQELKAKTSPVPESDKSASGKATEESQQDSVKTSKKKSADGAQESNKTKKTDGKGRDGALPPVEDASSWPTPQVAIGEEKKKAQEKTDKTEKNEKSPVMRPHGKEKWMPVNYVPTAVFNTPLPSAGRGGGRRPARGGRDGGRGGAHGAGAPAGDKAASGQATPTATGKQASGDRGRNEANTNRATSLPAQPRRSASTDANAAEGRKAQAAERNNRAPRTEDAAIANGKQANGTENASRHPRDGKQFNRNNDSRNGKGGNLTVDPQAAARNNDRRFESGSKSADINREGAGAGGFQEFNREQRGGRSNRGRGGPYSGGFGGQNSQFGNVGNNFVPKNFGFNERQRSQHNVPNGSQQPNRMPIRSPSLPASTGVYGGVYPFPTDINTMYPYQGVNPGPMSAVPFQQYMEPYSLMSMLSMQLEYYFSVDNMCKDMFLRRQMDSQGFVPLNVIASFKRVKSLTEDFELLRHVARQLRNVEIQTGEDGIDRLRPRERWSQWVLPYDQRDAAAQHEGAAPAQPAKNDENVPLSNHADVSNGLSINPGSRQFVPNGTGHSNLQTSLSSTAPEFLPSAQNEIANVGTPKDYAPSLRAHPGPPMVASPYSEFAQMQIAIIDNPRSARRLDFRTPTPHPEPPVLTRQQSGAGCVVQATLTFIQTTDHPINKVNIWSSRREKASIRKISLLICMINIIPPQNRDSEIQDTPVWSSNGDPFQEDPGRYQSWFDVLMIGFDSQMYNEFRRSALDDLFTRHIDHGFNLLMEFYRCALRCHRRIADEVLDDMVGLCSNELLKPREKIFDMLSSAVFAREMDHCNYARVRDLFNSKFGTQWRRQPKSP</sequence>
<dbReference type="GO" id="GO:0003723">
    <property type="term" value="F:RNA binding"/>
    <property type="evidence" value="ECO:0007669"/>
    <property type="project" value="UniProtKB-UniRule"/>
</dbReference>
<dbReference type="PANTHER" id="PTHR22792">
    <property type="entry name" value="LUPUS LA PROTEIN-RELATED"/>
    <property type="match status" value="1"/>
</dbReference>
<dbReference type="SUPFAM" id="SSF46785">
    <property type="entry name" value="Winged helix' DNA-binding domain"/>
    <property type="match status" value="1"/>
</dbReference>
<feature type="compositionally biased region" description="Basic and acidic residues" evidence="3">
    <location>
        <begin position="187"/>
        <end position="198"/>
    </location>
</feature>
<feature type="compositionally biased region" description="Polar residues" evidence="3">
    <location>
        <begin position="37"/>
        <end position="55"/>
    </location>
</feature>
<proteinExistence type="predicted"/>
<feature type="compositionally biased region" description="Low complexity" evidence="3">
    <location>
        <begin position="682"/>
        <end position="692"/>
    </location>
</feature>
<dbReference type="InterPro" id="IPR006630">
    <property type="entry name" value="La_HTH"/>
</dbReference>
<reference evidence="5" key="2">
    <citation type="submission" date="2023-01" db="EMBL/GenBank/DDBJ databases">
        <authorList>
            <person name="Petersen C."/>
        </authorList>
    </citation>
    <scope>NUCLEOTIDE SEQUENCE</scope>
    <source>
        <strain evidence="5">IBT 17514</strain>
    </source>
</reference>
<evidence type="ECO:0000259" key="4">
    <source>
        <dbReference type="PROSITE" id="PS50961"/>
    </source>
</evidence>
<protein>
    <submittedName>
        <fullName evidence="5">Winged helix-turn-helix transcription repressor DNA-binding</fullName>
    </submittedName>
</protein>
<dbReference type="GO" id="GO:0005829">
    <property type="term" value="C:cytosol"/>
    <property type="evidence" value="ECO:0007669"/>
    <property type="project" value="TreeGrafter"/>
</dbReference>
<keyword evidence="5" id="KW-0238">DNA-binding</keyword>
<feature type="compositionally biased region" description="Low complexity" evidence="3">
    <location>
        <begin position="495"/>
        <end position="507"/>
    </location>
</feature>
<dbReference type="Pfam" id="PF05383">
    <property type="entry name" value="La"/>
    <property type="match status" value="1"/>
</dbReference>
<evidence type="ECO:0000256" key="3">
    <source>
        <dbReference type="SAM" id="MobiDB-lite"/>
    </source>
</evidence>
<reference evidence="5" key="1">
    <citation type="journal article" date="2023" name="IMA Fungus">
        <title>Comparative genomic study of the Penicillium genus elucidates a diverse pangenome and 15 lateral gene transfer events.</title>
        <authorList>
            <person name="Petersen C."/>
            <person name="Sorensen T."/>
            <person name="Nielsen M.R."/>
            <person name="Sondergaard T.E."/>
            <person name="Sorensen J.L."/>
            <person name="Fitzpatrick D.A."/>
            <person name="Frisvad J.C."/>
            <person name="Nielsen K.L."/>
        </authorList>
    </citation>
    <scope>NUCLEOTIDE SEQUENCE</scope>
    <source>
        <strain evidence="5">IBT 17514</strain>
    </source>
</reference>
<dbReference type="PROSITE" id="PS50961">
    <property type="entry name" value="HTH_LA"/>
    <property type="match status" value="1"/>
</dbReference>